<dbReference type="GO" id="GO:0005524">
    <property type="term" value="F:ATP binding"/>
    <property type="evidence" value="ECO:0007669"/>
    <property type="project" value="UniProtKB-UniRule"/>
</dbReference>
<dbReference type="SMART" id="SM00220">
    <property type="entry name" value="S_TKc"/>
    <property type="match status" value="1"/>
</dbReference>
<dbReference type="GO" id="GO:0006950">
    <property type="term" value="P:response to stress"/>
    <property type="evidence" value="ECO:0007669"/>
    <property type="project" value="UniProtKB-ARBA"/>
</dbReference>
<dbReference type="RefSeq" id="XP_018982535.1">
    <property type="nucleotide sequence ID" value="XM_019130058.1"/>
</dbReference>
<keyword evidence="1 7" id="KW-0723">Serine/threonine-protein kinase</keyword>
<dbReference type="GO" id="GO:0071507">
    <property type="term" value="P:pheromone response MAPK cascade"/>
    <property type="evidence" value="ECO:0007669"/>
    <property type="project" value="EnsemblFungi"/>
</dbReference>
<dbReference type="PROSITE" id="PS01351">
    <property type="entry name" value="MAPK"/>
    <property type="match status" value="1"/>
</dbReference>
<dbReference type="InterPro" id="IPR011009">
    <property type="entry name" value="Kinase-like_dom_sf"/>
</dbReference>
<evidence type="ECO:0000256" key="8">
    <source>
        <dbReference type="RuleBase" id="RU361165"/>
    </source>
</evidence>
<dbReference type="Gene3D" id="1.10.510.10">
    <property type="entry name" value="Transferase(Phosphotransferase) domain 1"/>
    <property type="match status" value="1"/>
</dbReference>
<dbReference type="PROSITE" id="PS50011">
    <property type="entry name" value="PROTEIN_KINASE_DOM"/>
    <property type="match status" value="1"/>
</dbReference>
<dbReference type="GO" id="GO:0005634">
    <property type="term" value="C:nucleus"/>
    <property type="evidence" value="ECO:0007669"/>
    <property type="project" value="EnsemblFungi"/>
</dbReference>
<dbReference type="EMBL" id="KV454442">
    <property type="protein sequence ID" value="ODQ77207.1"/>
    <property type="molecule type" value="Genomic_DNA"/>
</dbReference>
<evidence type="ECO:0000256" key="5">
    <source>
        <dbReference type="ARBA" id="ARBA00022840"/>
    </source>
</evidence>
<dbReference type="GO" id="GO:0042802">
    <property type="term" value="F:identical protein binding"/>
    <property type="evidence" value="ECO:0007669"/>
    <property type="project" value="EnsemblFungi"/>
</dbReference>
<evidence type="ECO:0000259" key="9">
    <source>
        <dbReference type="PROSITE" id="PS50011"/>
    </source>
</evidence>
<proteinExistence type="inferred from homology"/>
<dbReference type="Gene3D" id="3.30.200.20">
    <property type="entry name" value="Phosphorylase Kinase, domain 1"/>
    <property type="match status" value="1"/>
</dbReference>
<comment type="catalytic activity">
    <reaction evidence="8">
        <text>L-threonyl-[protein] + ATP = O-phospho-L-threonyl-[protein] + ADP + H(+)</text>
        <dbReference type="Rhea" id="RHEA:46608"/>
        <dbReference type="Rhea" id="RHEA-COMP:11060"/>
        <dbReference type="Rhea" id="RHEA-COMP:11605"/>
        <dbReference type="ChEBI" id="CHEBI:15378"/>
        <dbReference type="ChEBI" id="CHEBI:30013"/>
        <dbReference type="ChEBI" id="CHEBI:30616"/>
        <dbReference type="ChEBI" id="CHEBI:61977"/>
        <dbReference type="ChEBI" id="CHEBI:456216"/>
        <dbReference type="EC" id="2.7.11.24"/>
    </reaction>
</comment>
<keyword evidence="3 6" id="KW-0547">Nucleotide-binding</keyword>
<keyword evidence="4 8" id="KW-0418">Kinase</keyword>
<dbReference type="Pfam" id="PF00069">
    <property type="entry name" value="Pkinase"/>
    <property type="match status" value="1"/>
</dbReference>
<dbReference type="InterPro" id="IPR050117">
    <property type="entry name" value="MAPK"/>
</dbReference>
<dbReference type="PANTHER" id="PTHR24055">
    <property type="entry name" value="MITOGEN-ACTIVATED PROTEIN KINASE"/>
    <property type="match status" value="1"/>
</dbReference>
<dbReference type="InterPro" id="IPR000719">
    <property type="entry name" value="Prot_kinase_dom"/>
</dbReference>
<feature type="binding site" evidence="6">
    <location>
        <position position="60"/>
    </location>
    <ligand>
        <name>ATP</name>
        <dbReference type="ChEBI" id="CHEBI:30616"/>
    </ligand>
</feature>
<dbReference type="InterPro" id="IPR017441">
    <property type="entry name" value="Protein_kinase_ATP_BS"/>
</dbReference>
<dbReference type="PROSITE" id="PS00108">
    <property type="entry name" value="PROTEIN_KINASE_ST"/>
    <property type="match status" value="1"/>
</dbReference>
<dbReference type="InterPro" id="IPR008271">
    <property type="entry name" value="Ser/Thr_kinase_AS"/>
</dbReference>
<accession>A0A1E3QJN4</accession>
<sequence length="372" mass="43521">MAAIHPVPNNMPTPHSKAHRKITFNISNQFLVQRIIGEGAYGIVCLANYKPTNTKVAIKKVEPFERHLFCLRTLREIMLLKKFRKHENIVSLYDIQKPQSYQQFTEVYLVQEYMQTDMHQAIQTQTLTDDHIQYFIYQSLRGLKYIHSAGVIHRDLKPSNLLLNSNCDLKICDFGLARFEQSLHQQDPDERINMMTEYVATRWYRAPEIMLSSSQYTTAIDIWSMGCILAELFMAAPLFPGKDYRHQLLLIFELLGTPSSDDMLSVRSKRAREYIRTLPQFPRVNLRAKFSFANPLGLDLLEKLLIFDPTKRIKVTEALEHPYLAAYHDSNDEPTCEVADQAQFLFDNHKDQLTCYELKQMLYKEVLSYRFH</sequence>
<evidence type="ECO:0000256" key="3">
    <source>
        <dbReference type="ARBA" id="ARBA00022741"/>
    </source>
</evidence>
<keyword evidence="5 6" id="KW-0067">ATP-binding</keyword>
<keyword evidence="8" id="KW-0460">Magnesium</keyword>
<dbReference type="Proteomes" id="UP000094336">
    <property type="component" value="Unassembled WGS sequence"/>
</dbReference>
<keyword evidence="2 8" id="KW-0808">Transferase</keyword>
<feature type="domain" description="Protein kinase" evidence="9">
    <location>
        <begin position="30"/>
        <end position="324"/>
    </location>
</feature>
<evidence type="ECO:0000256" key="7">
    <source>
        <dbReference type="RuleBase" id="RU000304"/>
    </source>
</evidence>
<comment type="activity regulation">
    <text evidence="8">Activated by threonine and tyrosine phosphorylation.</text>
</comment>
<dbReference type="GO" id="GO:0043409">
    <property type="term" value="P:negative regulation of MAPK cascade"/>
    <property type="evidence" value="ECO:0007669"/>
    <property type="project" value="EnsemblFungi"/>
</dbReference>
<evidence type="ECO:0000313" key="10">
    <source>
        <dbReference type="EMBL" id="ODQ77207.1"/>
    </source>
</evidence>
<comment type="cofactor">
    <cofactor evidence="8">
        <name>Mg(2+)</name>
        <dbReference type="ChEBI" id="CHEBI:18420"/>
    </cofactor>
</comment>
<evidence type="ECO:0000256" key="6">
    <source>
        <dbReference type="PROSITE-ProRule" id="PRU10141"/>
    </source>
</evidence>
<name>A0A1E3QJN4_9ASCO</name>
<dbReference type="EC" id="2.7.11.24" evidence="8"/>
<dbReference type="GO" id="GO:0043332">
    <property type="term" value="C:mating projection tip"/>
    <property type="evidence" value="ECO:0007669"/>
    <property type="project" value="EnsemblFungi"/>
</dbReference>
<comment type="similarity">
    <text evidence="8">Belongs to the protein kinase superfamily. Ser/Thr protein kinase family. MAP kinase subfamily.</text>
</comment>
<dbReference type="FunFam" id="3.30.200.20:FF:000046">
    <property type="entry name" value="Mitogen-activated protein kinase"/>
    <property type="match status" value="1"/>
</dbReference>
<dbReference type="AlphaFoldDB" id="A0A1E3QJN4"/>
<dbReference type="SUPFAM" id="SSF56112">
    <property type="entry name" value="Protein kinase-like (PK-like)"/>
    <property type="match status" value="1"/>
</dbReference>
<evidence type="ECO:0000256" key="4">
    <source>
        <dbReference type="ARBA" id="ARBA00022777"/>
    </source>
</evidence>
<dbReference type="PROSITE" id="PS00107">
    <property type="entry name" value="PROTEIN_KINASE_ATP"/>
    <property type="match status" value="1"/>
</dbReference>
<dbReference type="GO" id="GO:0005737">
    <property type="term" value="C:cytoplasm"/>
    <property type="evidence" value="ECO:0007669"/>
    <property type="project" value="EnsemblFungi"/>
</dbReference>
<evidence type="ECO:0000256" key="1">
    <source>
        <dbReference type="ARBA" id="ARBA00022527"/>
    </source>
</evidence>
<keyword evidence="11" id="KW-1185">Reference proteome</keyword>
<organism evidence="10 11">
    <name type="scientific">Babjeviella inositovora NRRL Y-12698</name>
    <dbReference type="NCBI Taxonomy" id="984486"/>
    <lineage>
        <taxon>Eukaryota</taxon>
        <taxon>Fungi</taxon>
        <taxon>Dikarya</taxon>
        <taxon>Ascomycota</taxon>
        <taxon>Saccharomycotina</taxon>
        <taxon>Pichiomycetes</taxon>
        <taxon>Serinales incertae sedis</taxon>
        <taxon>Babjeviella</taxon>
    </lineage>
</organism>
<dbReference type="OrthoDB" id="192887at2759"/>
<evidence type="ECO:0000256" key="2">
    <source>
        <dbReference type="ARBA" id="ARBA00022679"/>
    </source>
</evidence>
<dbReference type="GO" id="GO:0010526">
    <property type="term" value="P:transposable element silencing"/>
    <property type="evidence" value="ECO:0007669"/>
    <property type="project" value="EnsemblFungi"/>
</dbReference>
<dbReference type="InterPro" id="IPR003527">
    <property type="entry name" value="MAP_kinase_CS"/>
</dbReference>
<protein>
    <recommendedName>
        <fullName evidence="8">Mitogen-activated protein kinase</fullName>
        <ecNumber evidence="8">2.7.11.24</ecNumber>
    </recommendedName>
</protein>
<dbReference type="GO" id="GO:0046827">
    <property type="term" value="P:positive regulation of protein export from nucleus"/>
    <property type="evidence" value="ECO:0007669"/>
    <property type="project" value="EnsemblFungi"/>
</dbReference>
<gene>
    <name evidence="10" type="ORF">BABINDRAFT_163712</name>
</gene>
<dbReference type="GO" id="GO:0001403">
    <property type="term" value="P:invasive growth in response to glucose limitation"/>
    <property type="evidence" value="ECO:0007669"/>
    <property type="project" value="EnsemblFungi"/>
</dbReference>
<reference evidence="11" key="1">
    <citation type="submission" date="2016-05" db="EMBL/GenBank/DDBJ databases">
        <title>Comparative genomics of biotechnologically important yeasts.</title>
        <authorList>
            <consortium name="DOE Joint Genome Institute"/>
            <person name="Riley R."/>
            <person name="Haridas S."/>
            <person name="Wolfe K.H."/>
            <person name="Lopes M.R."/>
            <person name="Hittinger C.T."/>
            <person name="Goker M."/>
            <person name="Salamov A."/>
            <person name="Wisecaver J."/>
            <person name="Long T.M."/>
            <person name="Aerts A.L."/>
            <person name="Barry K."/>
            <person name="Choi C."/>
            <person name="Clum A."/>
            <person name="Coughlan A.Y."/>
            <person name="Deshpande S."/>
            <person name="Douglass A.P."/>
            <person name="Hanson S.J."/>
            <person name="Klenk H.-P."/>
            <person name="Labutti K."/>
            <person name="Lapidus A."/>
            <person name="Lindquist E."/>
            <person name="Lipzen A."/>
            <person name="Meier-Kolthoff J.P."/>
            <person name="Ohm R.A."/>
            <person name="Otillar R.P."/>
            <person name="Pangilinan J."/>
            <person name="Peng Y."/>
            <person name="Rokas A."/>
            <person name="Rosa C.A."/>
            <person name="Scheuner C."/>
            <person name="Sibirny A.A."/>
            <person name="Slot J.C."/>
            <person name="Stielow J.B."/>
            <person name="Sun H."/>
            <person name="Kurtzman C.P."/>
            <person name="Blackwell M."/>
            <person name="Grigoriev I.V."/>
            <person name="Jeffries T.W."/>
        </authorList>
    </citation>
    <scope>NUCLEOTIDE SEQUENCE [LARGE SCALE GENOMIC DNA]</scope>
    <source>
        <strain evidence="11">NRRL Y-12698</strain>
    </source>
</reference>
<dbReference type="GO" id="GO:0004707">
    <property type="term" value="F:MAP kinase activity"/>
    <property type="evidence" value="ECO:0007669"/>
    <property type="project" value="UniProtKB-EC"/>
</dbReference>
<dbReference type="STRING" id="984486.A0A1E3QJN4"/>
<evidence type="ECO:0000313" key="11">
    <source>
        <dbReference type="Proteomes" id="UP000094336"/>
    </source>
</evidence>
<dbReference type="GeneID" id="30147911"/>
<dbReference type="FunFam" id="1.10.510.10:FF:000013">
    <property type="entry name" value="Mitogen-activated protein kinase"/>
    <property type="match status" value="1"/>
</dbReference>